<comment type="pathway">
    <text evidence="1 13">Cofactor biosynthesis; biotin biosynthesis; biotin from 7,8-diaminononanoate: step 2/2.</text>
</comment>
<feature type="binding site" evidence="13 14">
    <location>
        <position position="72"/>
    </location>
    <ligand>
        <name>[4Fe-4S] cluster</name>
        <dbReference type="ChEBI" id="CHEBI:49883"/>
        <note>4Fe-4S-S-AdoMet</note>
    </ligand>
</feature>
<evidence type="ECO:0000256" key="5">
    <source>
        <dbReference type="ARBA" id="ARBA00022679"/>
    </source>
</evidence>
<feature type="binding site" evidence="13 14">
    <location>
        <position position="147"/>
    </location>
    <ligand>
        <name>[2Fe-2S] cluster</name>
        <dbReference type="ChEBI" id="CHEBI:190135"/>
    </ligand>
</feature>
<keyword evidence="4 13" id="KW-0004">4Fe-4S</keyword>
<comment type="function">
    <text evidence="13">Catalyzes the conversion of dethiobiotin (DTB) to biotin by the insertion of a sulfur atom into dethiobiotin via a radical-based mechanism.</text>
</comment>
<keyword evidence="11 13" id="KW-0411">Iron-sulfur</keyword>
<evidence type="ECO:0000313" key="16">
    <source>
        <dbReference type="Proteomes" id="UP000245959"/>
    </source>
</evidence>
<dbReference type="PANTHER" id="PTHR22976">
    <property type="entry name" value="BIOTIN SYNTHASE"/>
    <property type="match status" value="1"/>
</dbReference>
<dbReference type="SMART" id="SM00729">
    <property type="entry name" value="Elp3"/>
    <property type="match status" value="1"/>
</dbReference>
<feature type="binding site" evidence="13 14">
    <location>
        <position position="278"/>
    </location>
    <ligand>
        <name>[2Fe-2S] cluster</name>
        <dbReference type="ChEBI" id="CHEBI:190135"/>
    </ligand>
</feature>
<dbReference type="InterPro" id="IPR010722">
    <property type="entry name" value="BATS_dom"/>
</dbReference>
<dbReference type="SFLD" id="SFLDG01060">
    <property type="entry name" value="BATS_domain_containing"/>
    <property type="match status" value="1"/>
</dbReference>
<feature type="binding site" evidence="13 14">
    <location>
        <position position="68"/>
    </location>
    <ligand>
        <name>[4Fe-4S] cluster</name>
        <dbReference type="ChEBI" id="CHEBI:49883"/>
        <note>4Fe-4S-S-AdoMet</note>
    </ligand>
</feature>
<dbReference type="InterPro" id="IPR002684">
    <property type="entry name" value="Biotin_synth/BioAB"/>
</dbReference>
<proteinExistence type="inferred from homology"/>
<comment type="caution">
    <text evidence="15">The sequence shown here is derived from an EMBL/GenBank/DDBJ whole genome shotgun (WGS) entry which is preliminary data.</text>
</comment>
<dbReference type="SFLD" id="SFLDG01278">
    <property type="entry name" value="biotin_synthase_like"/>
    <property type="match status" value="1"/>
</dbReference>
<evidence type="ECO:0000256" key="9">
    <source>
        <dbReference type="ARBA" id="ARBA00022756"/>
    </source>
</evidence>
<sequence length="333" mass="36711">MSSRLHPAIENAYKVLDGGTLTRDEALALTEVDGPDILDLVSLANKVRLKFADPIVPCSIINAKSGRCSQNCRFCSQSGHHNTGIEEYPLLTPEETLKAAREIYDAGIRTFGYVTSGYGYFEPDEEFRTILDTLDLLHRELPDLKVCVSIGILSEETAKLLAEHHAYRYNMNIQTAPGRYKELIADTHTIEDKIQTIRYLQKYGVTNCTGGIIGVGESWEDRVDMALAIRELDVEGTPLNILLPIPGTPLEHNRRVTPAEAAKTFAIFRLINPAKMLKLTAGRETSMKDFQGLLMLSGANSLMTGGYLTTRGRSIADDEAFIDALNTFAGAPC</sequence>
<evidence type="ECO:0000256" key="1">
    <source>
        <dbReference type="ARBA" id="ARBA00004942"/>
    </source>
</evidence>
<dbReference type="Pfam" id="PF04055">
    <property type="entry name" value="Radical_SAM"/>
    <property type="match status" value="1"/>
</dbReference>
<feature type="binding site" evidence="13 14">
    <location>
        <position position="75"/>
    </location>
    <ligand>
        <name>[4Fe-4S] cluster</name>
        <dbReference type="ChEBI" id="CHEBI:49883"/>
        <note>4Fe-4S-S-AdoMet</note>
    </ligand>
</feature>
<evidence type="ECO:0000256" key="7">
    <source>
        <dbReference type="ARBA" id="ARBA00022714"/>
    </source>
</evidence>
<keyword evidence="9 13" id="KW-0093">Biotin biosynthesis</keyword>
<evidence type="ECO:0000256" key="2">
    <source>
        <dbReference type="ARBA" id="ARBA00010765"/>
    </source>
</evidence>
<dbReference type="UniPathway" id="UPA00078">
    <property type="reaction ID" value="UER00162"/>
</dbReference>
<dbReference type="GO" id="GO:0004076">
    <property type="term" value="F:biotin synthase activity"/>
    <property type="evidence" value="ECO:0007669"/>
    <property type="project" value="UniProtKB-UniRule"/>
</dbReference>
<evidence type="ECO:0000256" key="13">
    <source>
        <dbReference type="HAMAP-Rule" id="MF_01694"/>
    </source>
</evidence>
<dbReference type="PANTHER" id="PTHR22976:SF2">
    <property type="entry name" value="BIOTIN SYNTHASE, MITOCHONDRIAL"/>
    <property type="match status" value="1"/>
</dbReference>
<dbReference type="PIRSF" id="PIRSF001619">
    <property type="entry name" value="Biotin_synth"/>
    <property type="match status" value="1"/>
</dbReference>
<keyword evidence="8 13" id="KW-0479">Metal-binding</keyword>
<evidence type="ECO:0000256" key="11">
    <source>
        <dbReference type="ARBA" id="ARBA00023014"/>
    </source>
</evidence>
<evidence type="ECO:0000313" key="15">
    <source>
        <dbReference type="EMBL" id="PVY45435.1"/>
    </source>
</evidence>
<evidence type="ECO:0000256" key="3">
    <source>
        <dbReference type="ARBA" id="ARBA00012236"/>
    </source>
</evidence>
<dbReference type="EMBL" id="QEKH01000002">
    <property type="protein sequence ID" value="PVY45435.1"/>
    <property type="molecule type" value="Genomic_DNA"/>
</dbReference>
<comment type="cofactor">
    <cofactor evidence="14">
        <name>[2Fe-2S] cluster</name>
        <dbReference type="ChEBI" id="CHEBI:190135"/>
    </cofactor>
    <text evidence="14">Binds 1 [2Fe-2S] cluster. The cluster is coordinated with 3 cysteines and 1 arginine.</text>
</comment>
<dbReference type="NCBIfam" id="TIGR00433">
    <property type="entry name" value="bioB"/>
    <property type="match status" value="1"/>
</dbReference>
<dbReference type="InterPro" id="IPR058240">
    <property type="entry name" value="rSAM_sf"/>
</dbReference>
<dbReference type="InterPro" id="IPR006638">
    <property type="entry name" value="Elp3/MiaA/NifB-like_rSAM"/>
</dbReference>
<evidence type="ECO:0000256" key="14">
    <source>
        <dbReference type="PIRSR" id="PIRSR001619-1"/>
    </source>
</evidence>
<evidence type="ECO:0000256" key="6">
    <source>
        <dbReference type="ARBA" id="ARBA00022691"/>
    </source>
</evidence>
<reference evidence="15 16" key="1">
    <citation type="submission" date="2018-04" db="EMBL/GenBank/DDBJ databases">
        <title>Genomic Encyclopedia of Type Strains, Phase IV (KMG-IV): sequencing the most valuable type-strain genomes for metagenomic binning, comparative biology and taxonomic classification.</title>
        <authorList>
            <person name="Goeker M."/>
        </authorList>
    </citation>
    <scope>NUCLEOTIDE SEQUENCE [LARGE SCALE GENOMIC DNA]</scope>
    <source>
        <strain evidence="15 16">DSM 14823</strain>
    </source>
</reference>
<dbReference type="HAMAP" id="MF_01694">
    <property type="entry name" value="BioB"/>
    <property type="match status" value="1"/>
</dbReference>
<evidence type="ECO:0000256" key="4">
    <source>
        <dbReference type="ARBA" id="ARBA00022485"/>
    </source>
</evidence>
<gene>
    <name evidence="13" type="primary">bioB</name>
    <name evidence="15" type="ORF">C8D82_1025</name>
</gene>
<dbReference type="InterPro" id="IPR013785">
    <property type="entry name" value="Aldolase_TIM"/>
</dbReference>
<comment type="similarity">
    <text evidence="2 13">Belongs to the radical SAM superfamily. Biotin synthase family.</text>
</comment>
<dbReference type="GO" id="GO:0051537">
    <property type="term" value="F:2 iron, 2 sulfur cluster binding"/>
    <property type="evidence" value="ECO:0007669"/>
    <property type="project" value="UniProtKB-KW"/>
</dbReference>
<dbReference type="Gene3D" id="3.20.20.70">
    <property type="entry name" value="Aldolase class I"/>
    <property type="match status" value="1"/>
</dbReference>
<evidence type="ECO:0000256" key="10">
    <source>
        <dbReference type="ARBA" id="ARBA00023004"/>
    </source>
</evidence>
<accession>A0A2U1B9V4</accession>
<comment type="cofactor">
    <cofactor evidence="13 14">
        <name>[4Fe-4S] cluster</name>
        <dbReference type="ChEBI" id="CHEBI:49883"/>
    </cofactor>
    <text evidence="13 14">Binds 1 [4Fe-4S] cluster. The cluster is coordinated with 3 cysteines and an exchangeable S-adenosyl-L-methionine.</text>
</comment>
<protein>
    <recommendedName>
        <fullName evidence="3 13">Biotin synthase</fullName>
        <ecNumber evidence="3 13">2.8.1.6</ecNumber>
    </recommendedName>
</protein>
<keyword evidence="6 13" id="KW-0949">S-adenosyl-L-methionine</keyword>
<keyword evidence="10 13" id="KW-0408">Iron</keyword>
<comment type="caution">
    <text evidence="13">Lacks conserved residue(s) required for the propagation of feature annotation.</text>
</comment>
<comment type="subunit">
    <text evidence="13">Homodimer.</text>
</comment>
<dbReference type="InterPro" id="IPR024177">
    <property type="entry name" value="Biotin_synthase"/>
</dbReference>
<dbReference type="Pfam" id="PF06968">
    <property type="entry name" value="BATS"/>
    <property type="match status" value="1"/>
</dbReference>
<dbReference type="SMART" id="SM00876">
    <property type="entry name" value="BATS"/>
    <property type="match status" value="1"/>
</dbReference>
<dbReference type="Proteomes" id="UP000245959">
    <property type="component" value="Unassembled WGS sequence"/>
</dbReference>
<dbReference type="EC" id="2.8.1.6" evidence="3 13"/>
<name>A0A2U1B9V4_9BACT</name>
<dbReference type="GO" id="GO:0051539">
    <property type="term" value="F:4 iron, 4 sulfur cluster binding"/>
    <property type="evidence" value="ECO:0007669"/>
    <property type="project" value="UniProtKB-KW"/>
</dbReference>
<dbReference type="SFLD" id="SFLDS00029">
    <property type="entry name" value="Radical_SAM"/>
    <property type="match status" value="1"/>
</dbReference>
<dbReference type="GO" id="GO:0009102">
    <property type="term" value="P:biotin biosynthetic process"/>
    <property type="evidence" value="ECO:0007669"/>
    <property type="project" value="UniProtKB-UniRule"/>
</dbReference>
<keyword evidence="16" id="KW-1185">Reference proteome</keyword>
<dbReference type="AlphaFoldDB" id="A0A2U1B9V4"/>
<keyword evidence="7 13" id="KW-0001">2Fe-2S</keyword>
<organism evidence="15 16">
    <name type="scientific">Victivallis vadensis</name>
    <dbReference type="NCBI Taxonomy" id="172901"/>
    <lineage>
        <taxon>Bacteria</taxon>
        <taxon>Pseudomonadati</taxon>
        <taxon>Lentisphaerota</taxon>
        <taxon>Lentisphaeria</taxon>
        <taxon>Victivallales</taxon>
        <taxon>Victivallaceae</taxon>
        <taxon>Victivallis</taxon>
    </lineage>
</organism>
<comment type="cofactor">
    <cofactor evidence="13">
        <name>[2Fe-2S] cluster</name>
        <dbReference type="ChEBI" id="CHEBI:190135"/>
    </cofactor>
    <text evidence="13">Binds 1 [2Fe-2S] cluster. The cluster is coordinated with 3 cysteines and 1 arginine.</text>
</comment>
<evidence type="ECO:0000256" key="12">
    <source>
        <dbReference type="ARBA" id="ARBA00051157"/>
    </source>
</evidence>
<dbReference type="RefSeq" id="WP_116882466.1">
    <property type="nucleotide sequence ID" value="NZ_CALXNT010000125.1"/>
</dbReference>
<comment type="catalytic activity">
    <reaction evidence="12 13">
        <text>(4R,5S)-dethiobiotin + (sulfur carrier)-SH + 2 reduced [2Fe-2S]-[ferredoxin] + 2 S-adenosyl-L-methionine = (sulfur carrier)-H + biotin + 2 5'-deoxyadenosine + 2 L-methionine + 2 oxidized [2Fe-2S]-[ferredoxin]</text>
        <dbReference type="Rhea" id="RHEA:22060"/>
        <dbReference type="Rhea" id="RHEA-COMP:10000"/>
        <dbReference type="Rhea" id="RHEA-COMP:10001"/>
        <dbReference type="Rhea" id="RHEA-COMP:14737"/>
        <dbReference type="Rhea" id="RHEA-COMP:14739"/>
        <dbReference type="ChEBI" id="CHEBI:17319"/>
        <dbReference type="ChEBI" id="CHEBI:29917"/>
        <dbReference type="ChEBI" id="CHEBI:33737"/>
        <dbReference type="ChEBI" id="CHEBI:33738"/>
        <dbReference type="ChEBI" id="CHEBI:57586"/>
        <dbReference type="ChEBI" id="CHEBI:57844"/>
        <dbReference type="ChEBI" id="CHEBI:59789"/>
        <dbReference type="ChEBI" id="CHEBI:64428"/>
        <dbReference type="ChEBI" id="CHEBI:149473"/>
        <dbReference type="EC" id="2.8.1.6"/>
    </reaction>
</comment>
<dbReference type="SUPFAM" id="SSF102114">
    <property type="entry name" value="Radical SAM enzymes"/>
    <property type="match status" value="1"/>
</dbReference>
<dbReference type="PROSITE" id="PS51918">
    <property type="entry name" value="RADICAL_SAM"/>
    <property type="match status" value="1"/>
</dbReference>
<feature type="binding site" evidence="13 14">
    <location>
        <position position="208"/>
    </location>
    <ligand>
        <name>[2Fe-2S] cluster</name>
        <dbReference type="ChEBI" id="CHEBI:190135"/>
    </ligand>
</feature>
<keyword evidence="5 13" id="KW-0808">Transferase</keyword>
<evidence type="ECO:0000256" key="8">
    <source>
        <dbReference type="ARBA" id="ARBA00022723"/>
    </source>
</evidence>
<dbReference type="InterPro" id="IPR007197">
    <property type="entry name" value="rSAM"/>
</dbReference>
<dbReference type="CDD" id="cd01335">
    <property type="entry name" value="Radical_SAM"/>
    <property type="match status" value="1"/>
</dbReference>
<dbReference type="GO" id="GO:0005506">
    <property type="term" value="F:iron ion binding"/>
    <property type="evidence" value="ECO:0007669"/>
    <property type="project" value="UniProtKB-UniRule"/>
</dbReference>
<dbReference type="GeneID" id="78293796"/>